<evidence type="ECO:0000313" key="2">
    <source>
        <dbReference type="EMBL" id="MEZ8079939.1"/>
    </source>
</evidence>
<protein>
    <submittedName>
        <fullName evidence="2">Uncharacterized protein</fullName>
    </submittedName>
</protein>
<evidence type="ECO:0000313" key="3">
    <source>
        <dbReference type="Proteomes" id="UP001569154"/>
    </source>
</evidence>
<keyword evidence="3" id="KW-1185">Reference proteome</keyword>
<accession>A0ABV4KWY6</accession>
<sequence length="431" mass="48486">MISGLDIQLREAFDSFFNALKTTHEAYFETSIRLVSLQEWAYIGVRMEAEASQRTSKAGWRTLPNDDETADKKRFYCRATEADVWAINAVGKGRRIAFLRRDTLNDMSILDQGAFIEHIIWDAPLGDSGQGVIPVSRMVLDMGGEERAFHICGMRDEKGSLAVHVNGHDKLESTASRYIDTILHRVSEVCPKTKSSKQPLSGSPLNNSPFLTLVESQRDNDVLLAQFPFLSPLTFQKVRNEIAKSRHLVQKVMREAVSAKRVMLLAVPSALAVSVSLFFMLNLTISNGAPAGFLSAIEPFMTAFIGVKQFILQHYFSLWENMKYAFMGLVFMVMAGYQLVDYGAKKCKKQSMLFPVVAKLTYSCFVAVFFIDLLLFIMSATHASLIIVAFAMYLLPVTVYISFQFLKKKAESKVLAPLKVFTWFSVDKPVR</sequence>
<name>A0ABV4KWY6_9GAMM</name>
<feature type="transmembrane region" description="Helical" evidence="1">
    <location>
        <begin position="262"/>
        <end position="281"/>
    </location>
</feature>
<feature type="transmembrane region" description="Helical" evidence="1">
    <location>
        <begin position="356"/>
        <end position="377"/>
    </location>
</feature>
<keyword evidence="1" id="KW-1133">Transmembrane helix</keyword>
<gene>
    <name evidence="2" type="ORF">ACED35_02375</name>
</gene>
<keyword evidence="1" id="KW-0472">Membrane</keyword>
<reference evidence="2 3" key="1">
    <citation type="submission" date="2024-06" db="EMBL/GenBank/DDBJ databases">
        <authorList>
            <person name="Steensen K."/>
            <person name="Seneca J."/>
            <person name="Bartlau N."/>
            <person name="Yu A.X."/>
            <person name="Polz M.F."/>
        </authorList>
    </citation>
    <scope>NUCLEOTIDE SEQUENCE [LARGE SCALE GENOMIC DNA]</scope>
    <source>
        <strain evidence="2 3">1F260</strain>
    </source>
</reference>
<comment type="caution">
    <text evidence="2">The sequence shown here is derived from an EMBL/GenBank/DDBJ whole genome shotgun (WGS) entry which is preliminary data.</text>
</comment>
<evidence type="ECO:0000256" key="1">
    <source>
        <dbReference type="SAM" id="Phobius"/>
    </source>
</evidence>
<dbReference type="Proteomes" id="UP001569154">
    <property type="component" value="Unassembled WGS sequence"/>
</dbReference>
<proteinExistence type="predicted"/>
<feature type="transmembrane region" description="Helical" evidence="1">
    <location>
        <begin position="324"/>
        <end position="344"/>
    </location>
</feature>
<feature type="transmembrane region" description="Helical" evidence="1">
    <location>
        <begin position="383"/>
        <end position="403"/>
    </location>
</feature>
<keyword evidence="1" id="KW-0812">Transmembrane</keyword>
<dbReference type="EMBL" id="JBGONM010000003">
    <property type="protein sequence ID" value="MEZ8079939.1"/>
    <property type="molecule type" value="Genomic_DNA"/>
</dbReference>
<organism evidence="2 3">
    <name type="scientific">Enterovibrio norvegicus</name>
    <dbReference type="NCBI Taxonomy" id="188144"/>
    <lineage>
        <taxon>Bacteria</taxon>
        <taxon>Pseudomonadati</taxon>
        <taxon>Pseudomonadota</taxon>
        <taxon>Gammaproteobacteria</taxon>
        <taxon>Vibrionales</taxon>
        <taxon>Vibrionaceae</taxon>
        <taxon>Enterovibrio</taxon>
    </lineage>
</organism>
<dbReference type="RefSeq" id="WP_017014836.1">
    <property type="nucleotide sequence ID" value="NZ_AJYG02000063.1"/>
</dbReference>